<evidence type="ECO:0000256" key="10">
    <source>
        <dbReference type="ARBA" id="ARBA00023201"/>
    </source>
</evidence>
<feature type="transmembrane region" description="Helical" evidence="12">
    <location>
        <begin position="402"/>
        <end position="428"/>
    </location>
</feature>
<evidence type="ECO:0000256" key="6">
    <source>
        <dbReference type="ARBA" id="ARBA00022989"/>
    </source>
</evidence>
<comment type="subcellular location">
    <subcellularLocation>
        <location evidence="1">Cell membrane</location>
        <topology evidence="1">Multi-pass membrane protein</topology>
    </subcellularLocation>
</comment>
<dbReference type="CDD" id="cd11494">
    <property type="entry name" value="SLC5sbd_NIS-like_u2"/>
    <property type="match status" value="1"/>
</dbReference>
<evidence type="ECO:0000256" key="2">
    <source>
        <dbReference type="ARBA" id="ARBA00006434"/>
    </source>
</evidence>
<keyword evidence="10" id="KW-0739">Sodium transport</keyword>
<evidence type="ECO:0000256" key="3">
    <source>
        <dbReference type="ARBA" id="ARBA00022448"/>
    </source>
</evidence>
<dbReference type="GO" id="GO:0015293">
    <property type="term" value="F:symporter activity"/>
    <property type="evidence" value="ECO:0007669"/>
    <property type="project" value="TreeGrafter"/>
</dbReference>
<evidence type="ECO:0000256" key="11">
    <source>
        <dbReference type="RuleBase" id="RU362091"/>
    </source>
</evidence>
<dbReference type="EMBL" id="NVVJ01000048">
    <property type="protein sequence ID" value="PCJ22909.1"/>
    <property type="molecule type" value="Genomic_DNA"/>
</dbReference>
<feature type="transmembrane region" description="Helical" evidence="12">
    <location>
        <begin position="151"/>
        <end position="170"/>
    </location>
</feature>
<feature type="transmembrane region" description="Helical" evidence="12">
    <location>
        <begin position="182"/>
        <end position="200"/>
    </location>
</feature>
<dbReference type="Pfam" id="PF00474">
    <property type="entry name" value="SSF"/>
    <property type="match status" value="2"/>
</dbReference>
<feature type="transmembrane region" description="Helical" evidence="12">
    <location>
        <begin position="271"/>
        <end position="296"/>
    </location>
</feature>
<evidence type="ECO:0000256" key="9">
    <source>
        <dbReference type="ARBA" id="ARBA00023136"/>
    </source>
</evidence>
<dbReference type="Gene3D" id="1.20.1730.10">
    <property type="entry name" value="Sodium/glucose cotransporter"/>
    <property type="match status" value="1"/>
</dbReference>
<comment type="caution">
    <text evidence="13">The sequence shown here is derived from an EMBL/GenBank/DDBJ whole genome shotgun (WGS) entry which is preliminary data.</text>
</comment>
<evidence type="ECO:0000313" key="13">
    <source>
        <dbReference type="EMBL" id="PCJ22909.1"/>
    </source>
</evidence>
<name>A0A2A5AUJ2_9GAMM</name>
<keyword evidence="7" id="KW-0915">Sodium</keyword>
<keyword evidence="6 12" id="KW-1133">Transmembrane helix</keyword>
<keyword evidence="4" id="KW-1003">Cell membrane</keyword>
<feature type="transmembrane region" description="Helical" evidence="12">
    <location>
        <begin position="483"/>
        <end position="502"/>
    </location>
</feature>
<keyword evidence="3" id="KW-0813">Transport</keyword>
<proteinExistence type="inferred from homology"/>
<evidence type="ECO:0000256" key="8">
    <source>
        <dbReference type="ARBA" id="ARBA00023065"/>
    </source>
</evidence>
<evidence type="ECO:0000256" key="4">
    <source>
        <dbReference type="ARBA" id="ARBA00022475"/>
    </source>
</evidence>
<evidence type="ECO:0000313" key="14">
    <source>
        <dbReference type="Proteomes" id="UP000218327"/>
    </source>
</evidence>
<reference evidence="14" key="1">
    <citation type="submission" date="2017-08" db="EMBL/GenBank/DDBJ databases">
        <title>A dynamic microbial community with high functional redundancy inhabits the cold, oxic subseafloor aquifer.</title>
        <authorList>
            <person name="Tully B.J."/>
            <person name="Wheat C.G."/>
            <person name="Glazer B.T."/>
            <person name="Huber J.A."/>
        </authorList>
    </citation>
    <scope>NUCLEOTIDE SEQUENCE [LARGE SCALE GENOMIC DNA]</scope>
</reference>
<feature type="transmembrane region" description="Helical" evidence="12">
    <location>
        <begin position="449"/>
        <end position="471"/>
    </location>
</feature>
<feature type="transmembrane region" description="Helical" evidence="12">
    <location>
        <begin position="6"/>
        <end position="21"/>
    </location>
</feature>
<dbReference type="GO" id="GO:0006814">
    <property type="term" value="P:sodium ion transport"/>
    <property type="evidence" value="ECO:0007669"/>
    <property type="project" value="UniProtKB-KW"/>
</dbReference>
<comment type="similarity">
    <text evidence="2 11">Belongs to the sodium:solute symporter (SSF) (TC 2.A.21) family.</text>
</comment>
<dbReference type="Proteomes" id="UP000218327">
    <property type="component" value="Unassembled WGS sequence"/>
</dbReference>
<dbReference type="PANTHER" id="PTHR42985:SF40">
    <property type="entry name" value="LD47995P-RELATED"/>
    <property type="match status" value="1"/>
</dbReference>
<organism evidence="13 14">
    <name type="scientific">SAR86 cluster bacterium</name>
    <dbReference type="NCBI Taxonomy" id="2030880"/>
    <lineage>
        <taxon>Bacteria</taxon>
        <taxon>Pseudomonadati</taxon>
        <taxon>Pseudomonadota</taxon>
        <taxon>Gammaproteobacteria</taxon>
        <taxon>SAR86 cluster</taxon>
    </lineage>
</organism>
<sequence>MHLVDWSIVFAYLAYVIWHGLKLSRGSTDTEGFFLAGRNLPWWAVGMSVMATQMSAITLIGTTGQAYEDGMRFIQFYFGLPLAMIILCVTAVPFFYRARVFTAYEYLEKRFDTRTRTLTSFCFLISRGLGVGVIIAAPAVVLSIVLGWDELITIFVIGLSTTFYTMFGGIQAVTWTDVKQMVLIFVGLSICVFVIITNLPQGVSLQDALYVAGAAGKLQTIDFSFDLSERYTIWSGMFAALFLFLSYFGCDQSQVQRYLTARSVNEGRTSLLMSAFLKIPLQFLILFIGILIFVFYQFSAPPMIFNEVDVARAAAIQPVEHERLQSEFIDVHQNRRAAAMRYIQAQNSDIETIARADYIAANTAYQEKRREATEFVRKTNGDDSFSDVNYVFPVFVIQNMPIGVVGLIVAAILAAAMSSVAAELNSLATASTMDFYKRHINQTGTEKEWLLFGRIATLAWGIFACIVATFVTNLGSLIEVVNTFGSFFYGSLLGVFVLAFAVPRARSAGAFYGLLFGIVSVWIASSYSDIAFLWFNVVGCLVTVAAGYLISLFVGESINAK</sequence>
<feature type="transmembrane region" description="Helical" evidence="12">
    <location>
        <begin position="231"/>
        <end position="250"/>
    </location>
</feature>
<evidence type="ECO:0000256" key="7">
    <source>
        <dbReference type="ARBA" id="ARBA00023053"/>
    </source>
</evidence>
<keyword evidence="5 12" id="KW-0812">Transmembrane</keyword>
<evidence type="ECO:0000256" key="5">
    <source>
        <dbReference type="ARBA" id="ARBA00022692"/>
    </source>
</evidence>
<feature type="transmembrane region" description="Helical" evidence="12">
    <location>
        <begin position="42"/>
        <end position="62"/>
    </location>
</feature>
<evidence type="ECO:0000256" key="12">
    <source>
        <dbReference type="SAM" id="Phobius"/>
    </source>
</evidence>
<dbReference type="InterPro" id="IPR051163">
    <property type="entry name" value="Sodium:Solute_Symporter_SSF"/>
</dbReference>
<feature type="transmembrane region" description="Helical" evidence="12">
    <location>
        <begin position="117"/>
        <end position="145"/>
    </location>
</feature>
<gene>
    <name evidence="13" type="ORF">COA96_13200</name>
</gene>
<dbReference type="PROSITE" id="PS50283">
    <property type="entry name" value="NA_SOLUT_SYMP_3"/>
    <property type="match status" value="1"/>
</dbReference>
<protein>
    <submittedName>
        <fullName evidence="13">Sodium:solute symporter</fullName>
    </submittedName>
</protein>
<dbReference type="GO" id="GO:0005886">
    <property type="term" value="C:plasma membrane"/>
    <property type="evidence" value="ECO:0007669"/>
    <property type="project" value="UniProtKB-SubCell"/>
</dbReference>
<dbReference type="InterPro" id="IPR038377">
    <property type="entry name" value="Na/Glc_symporter_sf"/>
</dbReference>
<feature type="transmembrane region" description="Helical" evidence="12">
    <location>
        <begin position="509"/>
        <end position="527"/>
    </location>
</feature>
<feature type="transmembrane region" description="Helical" evidence="12">
    <location>
        <begin position="74"/>
        <end position="96"/>
    </location>
</feature>
<evidence type="ECO:0000256" key="1">
    <source>
        <dbReference type="ARBA" id="ARBA00004651"/>
    </source>
</evidence>
<dbReference type="InterPro" id="IPR001734">
    <property type="entry name" value="Na/solute_symporter"/>
</dbReference>
<dbReference type="AlphaFoldDB" id="A0A2A5AUJ2"/>
<keyword evidence="9 12" id="KW-0472">Membrane</keyword>
<keyword evidence="8" id="KW-0406">Ion transport</keyword>
<accession>A0A2A5AUJ2</accession>
<feature type="transmembrane region" description="Helical" evidence="12">
    <location>
        <begin position="533"/>
        <end position="555"/>
    </location>
</feature>
<dbReference type="PANTHER" id="PTHR42985">
    <property type="entry name" value="SODIUM-COUPLED MONOCARBOXYLATE TRANSPORTER"/>
    <property type="match status" value="1"/>
</dbReference>